<proteinExistence type="predicted"/>
<gene>
    <name evidence="1" type="ORF">ACOLOM_LOCUS2361</name>
</gene>
<reference evidence="1" key="1">
    <citation type="submission" date="2021-06" db="EMBL/GenBank/DDBJ databases">
        <authorList>
            <person name="Kallberg Y."/>
            <person name="Tangrot J."/>
            <person name="Rosling A."/>
        </authorList>
    </citation>
    <scope>NUCLEOTIDE SEQUENCE</scope>
    <source>
        <strain evidence="1">CL356</strain>
    </source>
</reference>
<comment type="caution">
    <text evidence="1">The sequence shown here is derived from an EMBL/GenBank/DDBJ whole genome shotgun (WGS) entry which is preliminary data.</text>
</comment>
<protein>
    <submittedName>
        <fullName evidence="1">5785_t:CDS:1</fullName>
    </submittedName>
</protein>
<dbReference type="Proteomes" id="UP000789525">
    <property type="component" value="Unassembled WGS sequence"/>
</dbReference>
<name>A0ACA9KT74_9GLOM</name>
<keyword evidence="2" id="KW-1185">Reference proteome</keyword>
<evidence type="ECO:0000313" key="1">
    <source>
        <dbReference type="EMBL" id="CAG8490577.1"/>
    </source>
</evidence>
<evidence type="ECO:0000313" key="2">
    <source>
        <dbReference type="Proteomes" id="UP000789525"/>
    </source>
</evidence>
<accession>A0ACA9KT74</accession>
<dbReference type="EMBL" id="CAJVPT010003021">
    <property type="protein sequence ID" value="CAG8490577.1"/>
    <property type="molecule type" value="Genomic_DNA"/>
</dbReference>
<organism evidence="1 2">
    <name type="scientific">Acaulospora colombiana</name>
    <dbReference type="NCBI Taxonomy" id="27376"/>
    <lineage>
        <taxon>Eukaryota</taxon>
        <taxon>Fungi</taxon>
        <taxon>Fungi incertae sedis</taxon>
        <taxon>Mucoromycota</taxon>
        <taxon>Glomeromycotina</taxon>
        <taxon>Glomeromycetes</taxon>
        <taxon>Diversisporales</taxon>
        <taxon>Acaulosporaceae</taxon>
        <taxon>Acaulospora</taxon>
    </lineage>
</organism>
<sequence>MSDEGDDTSNYDQLISSKEWERMSENFGNAKGKDITIQRGFDRGYAEGAVVGKEIGRLRGILNTLQEFYSPLIDVDDEDIKDISRLPDESTLDRIKHLENKLACLTFDKLFANDHFQLTLTSEESLSDPQEVADANAVTHETCSCQDVSQCECGSSCEERKHEGPEYSERSTYSSSRNSDIENSAFQTLKEYREEIDQILSELGFTV</sequence>